<evidence type="ECO:0000313" key="2">
    <source>
        <dbReference type="EMBL" id="ROT74956.1"/>
    </source>
</evidence>
<keyword evidence="3" id="KW-1185">Reference proteome</keyword>
<feature type="domain" description="SET" evidence="1">
    <location>
        <begin position="30"/>
        <end position="138"/>
    </location>
</feature>
<dbReference type="EMBL" id="QCYY01001827">
    <property type="protein sequence ID" value="ROT74956.1"/>
    <property type="molecule type" value="Genomic_DNA"/>
</dbReference>
<organism evidence="2 3">
    <name type="scientific">Penaeus vannamei</name>
    <name type="common">Whiteleg shrimp</name>
    <name type="synonym">Litopenaeus vannamei</name>
    <dbReference type="NCBI Taxonomy" id="6689"/>
    <lineage>
        <taxon>Eukaryota</taxon>
        <taxon>Metazoa</taxon>
        <taxon>Ecdysozoa</taxon>
        <taxon>Arthropoda</taxon>
        <taxon>Crustacea</taxon>
        <taxon>Multicrustacea</taxon>
        <taxon>Malacostraca</taxon>
        <taxon>Eumalacostraca</taxon>
        <taxon>Eucarida</taxon>
        <taxon>Decapoda</taxon>
        <taxon>Dendrobranchiata</taxon>
        <taxon>Penaeoidea</taxon>
        <taxon>Penaeidae</taxon>
        <taxon>Penaeus</taxon>
    </lineage>
</organism>
<dbReference type="Proteomes" id="UP000283509">
    <property type="component" value="Unassembled WGS sequence"/>
</dbReference>
<reference evidence="2 3" key="1">
    <citation type="submission" date="2018-04" db="EMBL/GenBank/DDBJ databases">
        <authorList>
            <person name="Zhang X."/>
            <person name="Yuan J."/>
            <person name="Li F."/>
            <person name="Xiang J."/>
        </authorList>
    </citation>
    <scope>NUCLEOTIDE SEQUENCE [LARGE SCALE GENOMIC DNA]</scope>
    <source>
        <tissue evidence="2">Muscle</tissue>
    </source>
</reference>
<dbReference type="InterPro" id="IPR046341">
    <property type="entry name" value="SET_dom_sf"/>
</dbReference>
<sequence length="170" mass="18913">MVCLAGCSRRQRERSCSPHSPLAPHCVRLESEGAAKGVWTNAHLPAHLVFGPYEGRVLSGHPEAGKESGYGWKIRGAGTRNTCIDAVDSAISNWMRYVNCSRTDAETNLSVFQYKGQIYYKTDSAISRSTVRMVWLSLHLERSNASPKSVQKAYSHLHAANMLHARNQQQ</sequence>
<accession>A0A3R7PKN6</accession>
<dbReference type="Gene3D" id="2.170.270.10">
    <property type="entry name" value="SET domain"/>
    <property type="match status" value="1"/>
</dbReference>
<evidence type="ECO:0000313" key="3">
    <source>
        <dbReference type="Proteomes" id="UP000283509"/>
    </source>
</evidence>
<dbReference type="Pfam" id="PF21549">
    <property type="entry name" value="PRDM2_PR"/>
    <property type="match status" value="1"/>
</dbReference>
<dbReference type="GO" id="GO:0008276">
    <property type="term" value="F:protein methyltransferase activity"/>
    <property type="evidence" value="ECO:0007669"/>
    <property type="project" value="UniProtKB-ARBA"/>
</dbReference>
<dbReference type="InterPro" id="IPR001214">
    <property type="entry name" value="SET_dom"/>
</dbReference>
<dbReference type="GO" id="GO:0008170">
    <property type="term" value="F:N-methyltransferase activity"/>
    <property type="evidence" value="ECO:0007669"/>
    <property type="project" value="UniProtKB-ARBA"/>
</dbReference>
<proteinExistence type="predicted"/>
<protein>
    <recommendedName>
        <fullName evidence="1">SET domain-containing protein</fullName>
    </recommendedName>
</protein>
<reference evidence="2 3" key="2">
    <citation type="submission" date="2019-01" db="EMBL/GenBank/DDBJ databases">
        <title>The decoding of complex shrimp genome reveals the adaptation for benthos swimmer, frequently molting mechanism and breeding impact on genome.</title>
        <authorList>
            <person name="Sun Y."/>
            <person name="Gao Y."/>
            <person name="Yu Y."/>
        </authorList>
    </citation>
    <scope>NUCLEOTIDE SEQUENCE [LARGE SCALE GENOMIC DNA]</scope>
    <source>
        <tissue evidence="2">Muscle</tissue>
    </source>
</reference>
<comment type="caution">
    <text evidence="2">The sequence shown here is derived from an EMBL/GenBank/DDBJ whole genome shotgun (WGS) entry which is preliminary data.</text>
</comment>
<dbReference type="AlphaFoldDB" id="A0A3R7PKN6"/>
<dbReference type="GO" id="GO:0008757">
    <property type="term" value="F:S-adenosylmethionine-dependent methyltransferase activity"/>
    <property type="evidence" value="ECO:0007669"/>
    <property type="project" value="UniProtKB-ARBA"/>
</dbReference>
<gene>
    <name evidence="2" type="ORF">C7M84_006522</name>
</gene>
<evidence type="ECO:0000259" key="1">
    <source>
        <dbReference type="Pfam" id="PF21549"/>
    </source>
</evidence>
<name>A0A3R7PKN6_PENVA</name>